<proteinExistence type="predicted"/>
<dbReference type="Proteomes" id="UP000681722">
    <property type="component" value="Unassembled WGS sequence"/>
</dbReference>
<dbReference type="EMBL" id="CAJOBC010092958">
    <property type="protein sequence ID" value="CAF4413250.1"/>
    <property type="molecule type" value="Genomic_DNA"/>
</dbReference>
<accession>A0A815X3I4</accession>
<protein>
    <submittedName>
        <fullName evidence="1">Uncharacterized protein</fullName>
    </submittedName>
</protein>
<dbReference type="Proteomes" id="UP000663829">
    <property type="component" value="Unassembled WGS sequence"/>
</dbReference>
<keyword evidence="3" id="KW-1185">Reference proteome</keyword>
<dbReference type="AlphaFoldDB" id="A0A815X3I4"/>
<comment type="caution">
    <text evidence="1">The sequence shown here is derived from an EMBL/GenBank/DDBJ whole genome shotgun (WGS) entry which is preliminary data.</text>
</comment>
<evidence type="ECO:0000313" key="3">
    <source>
        <dbReference type="Proteomes" id="UP000663829"/>
    </source>
</evidence>
<evidence type="ECO:0000313" key="1">
    <source>
        <dbReference type="EMBL" id="CAF1552162.1"/>
    </source>
</evidence>
<feature type="non-terminal residue" evidence="1">
    <location>
        <position position="1"/>
    </location>
</feature>
<sequence length="61" mass="7381">AVRVKYRLSALKYDRCYSKLIRPRMSDFLNDERKRQLQTMKHQLAQAAAARVNERNENEHY</sequence>
<evidence type="ECO:0000313" key="2">
    <source>
        <dbReference type="EMBL" id="CAF4413250.1"/>
    </source>
</evidence>
<dbReference type="EMBL" id="CAJNOQ010027264">
    <property type="protein sequence ID" value="CAF1552162.1"/>
    <property type="molecule type" value="Genomic_DNA"/>
</dbReference>
<organism evidence="1 3">
    <name type="scientific">Didymodactylos carnosus</name>
    <dbReference type="NCBI Taxonomy" id="1234261"/>
    <lineage>
        <taxon>Eukaryota</taxon>
        <taxon>Metazoa</taxon>
        <taxon>Spiralia</taxon>
        <taxon>Gnathifera</taxon>
        <taxon>Rotifera</taxon>
        <taxon>Eurotatoria</taxon>
        <taxon>Bdelloidea</taxon>
        <taxon>Philodinida</taxon>
        <taxon>Philodinidae</taxon>
        <taxon>Didymodactylos</taxon>
    </lineage>
</organism>
<reference evidence="1" key="1">
    <citation type="submission" date="2021-02" db="EMBL/GenBank/DDBJ databases">
        <authorList>
            <person name="Nowell W R."/>
        </authorList>
    </citation>
    <scope>NUCLEOTIDE SEQUENCE</scope>
</reference>
<name>A0A815X3I4_9BILA</name>
<dbReference type="OrthoDB" id="10133164at2759"/>
<gene>
    <name evidence="1" type="ORF">GPM918_LOCUS39267</name>
    <name evidence="2" type="ORF">SRO942_LOCUS40134</name>
</gene>